<dbReference type="GO" id="GO:0006952">
    <property type="term" value="P:defense response"/>
    <property type="evidence" value="ECO:0007669"/>
    <property type="project" value="UniProtKB-KW"/>
</dbReference>
<evidence type="ECO:0000256" key="3">
    <source>
        <dbReference type="ARBA" id="ARBA00022821"/>
    </source>
</evidence>
<dbReference type="Proteomes" id="UP000585474">
    <property type="component" value="Unassembled WGS sequence"/>
</dbReference>
<dbReference type="AlphaFoldDB" id="A0A7J0FCK3"/>
<keyword evidence="3" id="KW-0611">Plant defense</keyword>
<accession>A0A7J0FCK3</accession>
<dbReference type="InterPro" id="IPR041118">
    <property type="entry name" value="Rx_N"/>
</dbReference>
<dbReference type="Pfam" id="PF18052">
    <property type="entry name" value="Rx_N"/>
    <property type="match status" value="1"/>
</dbReference>
<organism evidence="5 6">
    <name type="scientific">Actinidia rufa</name>
    <dbReference type="NCBI Taxonomy" id="165716"/>
    <lineage>
        <taxon>Eukaryota</taxon>
        <taxon>Viridiplantae</taxon>
        <taxon>Streptophyta</taxon>
        <taxon>Embryophyta</taxon>
        <taxon>Tracheophyta</taxon>
        <taxon>Spermatophyta</taxon>
        <taxon>Magnoliopsida</taxon>
        <taxon>eudicotyledons</taxon>
        <taxon>Gunneridae</taxon>
        <taxon>Pentapetalae</taxon>
        <taxon>asterids</taxon>
        <taxon>Ericales</taxon>
        <taxon>Actinidiaceae</taxon>
        <taxon>Actinidia</taxon>
    </lineage>
</organism>
<name>A0A7J0FCK3_9ERIC</name>
<protein>
    <recommendedName>
        <fullName evidence="4">Disease resistance N-terminal domain-containing protein</fullName>
    </recommendedName>
</protein>
<dbReference type="OrthoDB" id="1736306at2759"/>
<keyword evidence="1" id="KW-0677">Repeat</keyword>
<keyword evidence="2" id="KW-0547">Nucleotide-binding</keyword>
<proteinExistence type="predicted"/>
<evidence type="ECO:0000259" key="4">
    <source>
        <dbReference type="Pfam" id="PF18052"/>
    </source>
</evidence>
<evidence type="ECO:0000256" key="1">
    <source>
        <dbReference type="ARBA" id="ARBA00022737"/>
    </source>
</evidence>
<evidence type="ECO:0000313" key="5">
    <source>
        <dbReference type="EMBL" id="GFY96343.1"/>
    </source>
</evidence>
<gene>
    <name evidence="5" type="ORF">Acr_11g0006490</name>
</gene>
<reference evidence="5 6" key="1">
    <citation type="submission" date="2019-07" db="EMBL/GenBank/DDBJ databases">
        <title>De Novo Assembly of kiwifruit Actinidia rufa.</title>
        <authorList>
            <person name="Sugita-Konishi S."/>
            <person name="Sato K."/>
            <person name="Mori E."/>
            <person name="Abe Y."/>
            <person name="Kisaki G."/>
            <person name="Hamano K."/>
            <person name="Suezawa K."/>
            <person name="Otani M."/>
            <person name="Fukuda T."/>
            <person name="Manabe T."/>
            <person name="Gomi K."/>
            <person name="Tabuchi M."/>
            <person name="Akimitsu K."/>
            <person name="Kataoka I."/>
        </authorList>
    </citation>
    <scope>NUCLEOTIDE SEQUENCE [LARGE SCALE GENOMIC DNA]</scope>
    <source>
        <strain evidence="6">cv. Fuchu</strain>
    </source>
</reference>
<dbReference type="GO" id="GO:0000166">
    <property type="term" value="F:nucleotide binding"/>
    <property type="evidence" value="ECO:0007669"/>
    <property type="project" value="UniProtKB-KW"/>
</dbReference>
<dbReference type="EMBL" id="BJWL01000011">
    <property type="protein sequence ID" value="GFY96343.1"/>
    <property type="molecule type" value="Genomic_DNA"/>
</dbReference>
<evidence type="ECO:0000313" key="6">
    <source>
        <dbReference type="Proteomes" id="UP000585474"/>
    </source>
</evidence>
<sequence>MAEIALAGATSVLSQIVGVLGSLVVDEGSRLSLLQEAILWIECEMRHIQSYLEDAYAKQAQNRQITRLVEGIKRRVENINRLRLTYGINEGSSRDGRDRWDVRQTVAHVDEPYVVGFDKHIIELVTKLHNGHSRFDVISIVGMPGLEWWRGWTQIGVGTMACDGREEMGWL</sequence>
<keyword evidence="6" id="KW-1185">Reference proteome</keyword>
<comment type="caution">
    <text evidence="5">The sequence shown here is derived from an EMBL/GenBank/DDBJ whole genome shotgun (WGS) entry which is preliminary data.</text>
</comment>
<feature type="domain" description="Disease resistance N-terminal" evidence="4">
    <location>
        <begin position="12"/>
        <end position="75"/>
    </location>
</feature>
<evidence type="ECO:0000256" key="2">
    <source>
        <dbReference type="ARBA" id="ARBA00022741"/>
    </source>
</evidence>